<dbReference type="Proteomes" id="UP001560573">
    <property type="component" value="Unassembled WGS sequence"/>
</dbReference>
<organism evidence="2 3">
    <name type="scientific">Danxiaibacter flavus</name>
    <dbReference type="NCBI Taxonomy" id="3049108"/>
    <lineage>
        <taxon>Bacteria</taxon>
        <taxon>Pseudomonadati</taxon>
        <taxon>Bacteroidota</taxon>
        <taxon>Chitinophagia</taxon>
        <taxon>Chitinophagales</taxon>
        <taxon>Chitinophagaceae</taxon>
        <taxon>Danxiaibacter</taxon>
    </lineage>
</organism>
<evidence type="ECO:0000313" key="3">
    <source>
        <dbReference type="Proteomes" id="UP001560573"/>
    </source>
</evidence>
<feature type="transmembrane region" description="Helical" evidence="1">
    <location>
        <begin position="66"/>
        <end position="85"/>
    </location>
</feature>
<proteinExistence type="predicted"/>
<sequence>MLKAIFQVIVFIMELVMLYSFGFFAYKAGSNTLTHYTLAILLTAGCIILWGVFAAPKSAKRLNMPYLGLFRCGMFLTAALFLFLLDLKTMAIAMAALAVITQVASFYVEKD</sequence>
<evidence type="ECO:0000256" key="1">
    <source>
        <dbReference type="SAM" id="Phobius"/>
    </source>
</evidence>
<feature type="transmembrane region" description="Helical" evidence="1">
    <location>
        <begin position="5"/>
        <end position="26"/>
    </location>
</feature>
<gene>
    <name evidence="2" type="ORF">QTN47_04900</name>
</gene>
<keyword evidence="1" id="KW-0812">Transmembrane</keyword>
<protein>
    <submittedName>
        <fullName evidence="2">YrdB family protein</fullName>
    </submittedName>
</protein>
<feature type="transmembrane region" description="Helical" evidence="1">
    <location>
        <begin position="91"/>
        <end position="108"/>
    </location>
</feature>
<keyword evidence="1" id="KW-0472">Membrane</keyword>
<dbReference type="InterPro" id="IPR021214">
    <property type="entry name" value="DUF2568"/>
</dbReference>
<name>A0ABV3ZBE1_9BACT</name>
<comment type="caution">
    <text evidence="2">The sequence shown here is derived from an EMBL/GenBank/DDBJ whole genome shotgun (WGS) entry which is preliminary data.</text>
</comment>
<keyword evidence="3" id="KW-1185">Reference proteome</keyword>
<reference evidence="2 3" key="1">
    <citation type="submission" date="2023-07" db="EMBL/GenBank/DDBJ databases">
        <authorList>
            <person name="Lian W.-H."/>
        </authorList>
    </citation>
    <scope>NUCLEOTIDE SEQUENCE [LARGE SCALE GENOMIC DNA]</scope>
    <source>
        <strain evidence="2 3">SYSU DXS3180</strain>
    </source>
</reference>
<evidence type="ECO:0000313" key="2">
    <source>
        <dbReference type="EMBL" id="MEX6686820.1"/>
    </source>
</evidence>
<accession>A0ABV3ZBE1</accession>
<feature type="transmembrane region" description="Helical" evidence="1">
    <location>
        <begin position="32"/>
        <end position="54"/>
    </location>
</feature>
<dbReference type="EMBL" id="JAULBC010000001">
    <property type="protein sequence ID" value="MEX6686820.1"/>
    <property type="molecule type" value="Genomic_DNA"/>
</dbReference>
<dbReference type="RefSeq" id="WP_369328217.1">
    <property type="nucleotide sequence ID" value="NZ_JAULBC010000001.1"/>
</dbReference>
<dbReference type="Pfam" id="PF10823">
    <property type="entry name" value="DUF2568"/>
    <property type="match status" value="1"/>
</dbReference>
<keyword evidence="1" id="KW-1133">Transmembrane helix</keyword>